<dbReference type="EMBL" id="CAJJDP010000042">
    <property type="protein sequence ID" value="CAD8162720.1"/>
    <property type="molecule type" value="Genomic_DNA"/>
</dbReference>
<protein>
    <recommendedName>
        <fullName evidence="3">Ribosomal protein L10</fullName>
    </recommendedName>
</protein>
<evidence type="ECO:0000313" key="1">
    <source>
        <dbReference type="EMBL" id="CAD8162720.1"/>
    </source>
</evidence>
<evidence type="ECO:0000313" key="2">
    <source>
        <dbReference type="Proteomes" id="UP000683925"/>
    </source>
</evidence>
<proteinExistence type="predicted"/>
<dbReference type="AlphaFoldDB" id="A0A8S1UCX5"/>
<gene>
    <name evidence="1" type="ORF">POCTA_138.1.T0420096</name>
</gene>
<reference evidence="1" key="1">
    <citation type="submission" date="2021-01" db="EMBL/GenBank/DDBJ databases">
        <authorList>
            <consortium name="Genoscope - CEA"/>
            <person name="William W."/>
        </authorList>
    </citation>
    <scope>NUCLEOTIDE SEQUENCE</scope>
</reference>
<sequence length="153" mass="17837">MQNIKKSKYRLKDVIEGKTSNDEKSAQKFVQLSHIKKNVQEFNELKSTLQDRKVTFAKFAFRQQELIDDKKLGPVLKGICTRTRIGSMQITELIPKFDLYKFLKQSQQLYTNLKKFRTFQKSSKKVCSLGMGSRTRGKEGSTSFLQVYLKNRV</sequence>
<name>A0A8S1UCX5_PAROT</name>
<dbReference type="Proteomes" id="UP000683925">
    <property type="component" value="Unassembled WGS sequence"/>
</dbReference>
<comment type="caution">
    <text evidence="1">The sequence shown here is derived from an EMBL/GenBank/DDBJ whole genome shotgun (WGS) entry which is preliminary data.</text>
</comment>
<evidence type="ECO:0008006" key="3">
    <source>
        <dbReference type="Google" id="ProtNLM"/>
    </source>
</evidence>
<organism evidence="1 2">
    <name type="scientific">Paramecium octaurelia</name>
    <dbReference type="NCBI Taxonomy" id="43137"/>
    <lineage>
        <taxon>Eukaryota</taxon>
        <taxon>Sar</taxon>
        <taxon>Alveolata</taxon>
        <taxon>Ciliophora</taxon>
        <taxon>Intramacronucleata</taxon>
        <taxon>Oligohymenophorea</taxon>
        <taxon>Peniculida</taxon>
        <taxon>Parameciidae</taxon>
        <taxon>Paramecium</taxon>
    </lineage>
</organism>
<keyword evidence="2" id="KW-1185">Reference proteome</keyword>
<accession>A0A8S1UCX5</accession>